<protein>
    <submittedName>
        <fullName evidence="3">Leishmaniasis antigen-like protein, putative</fullName>
    </submittedName>
</protein>
<dbReference type="Pfam" id="PF13180">
    <property type="entry name" value="PDZ_2"/>
    <property type="match status" value="1"/>
</dbReference>
<dbReference type="AlphaFoldDB" id="A0A0S4IP11"/>
<keyword evidence="4" id="KW-1185">Reference proteome</keyword>
<dbReference type="SUPFAM" id="SSF50156">
    <property type="entry name" value="PDZ domain-like"/>
    <property type="match status" value="1"/>
</dbReference>
<evidence type="ECO:0000259" key="2">
    <source>
        <dbReference type="PROSITE" id="PS50106"/>
    </source>
</evidence>
<organism evidence="3 4">
    <name type="scientific">Bodo saltans</name>
    <name type="common">Flagellated protozoan</name>
    <dbReference type="NCBI Taxonomy" id="75058"/>
    <lineage>
        <taxon>Eukaryota</taxon>
        <taxon>Discoba</taxon>
        <taxon>Euglenozoa</taxon>
        <taxon>Kinetoplastea</taxon>
        <taxon>Metakinetoplastina</taxon>
        <taxon>Eubodonida</taxon>
        <taxon>Bodonidae</taxon>
        <taxon>Bodo</taxon>
    </lineage>
</organism>
<dbReference type="SMART" id="SM00228">
    <property type="entry name" value="PDZ"/>
    <property type="match status" value="1"/>
</dbReference>
<evidence type="ECO:0000313" key="3">
    <source>
        <dbReference type="EMBL" id="CUE72351.1"/>
    </source>
</evidence>
<proteinExistence type="predicted"/>
<reference evidence="4" key="1">
    <citation type="submission" date="2015-09" db="EMBL/GenBank/DDBJ databases">
        <authorList>
            <consortium name="Pathogen Informatics"/>
        </authorList>
    </citation>
    <scope>NUCLEOTIDE SEQUENCE [LARGE SCALE GENOMIC DNA]</scope>
    <source>
        <strain evidence="4">Lake Konstanz</strain>
    </source>
</reference>
<sequence>MESYVRRYLREEVSDRNAVGRALMRNHGKIYSFLPTEEGVGRADLWPELTDGKLENATNFNFMATLRGASSIPADQANATIRRASSAGGVKNGQHHRGALYESCQRPQWNRDTRHLDHGEDPLQKCLRDSLRSKGYHRDYESAKRDADSLRKAELERLRRKMQEQEYVARQLEQQRQLSQQWQEVLVMEKTKRDTLLRGERTIRLKFESEFRKTVSLVVELTEFNQRKRLFKLAMQQLDELKVLEREEFLEHQMYQKMQKQRELEEIRRLQNLDAQRRRNDEHMKRVHALATEEITARDRIVRWAVQKLVEFSQFELEGRDALLRREIMESIEYEEALQRQLVMDTRDRYFRGLVDSANSTHQEIEERLQKSRNAQFEKLRQDEIQRTRQRFDRQVVDLMQTEVLERSDVVTGAQKVMSSLTMEFLRSVQSLRYREQEAKARFIVAEEELKALRVLQRSFDDLANRALENSARRARQLEDQRMQQEAEEKRLQEEQRRQQEEQRRKSLLSEELEQKRIKDLRDKVERQNKPFLGVTLAERTEPELALLVESLYVDGPCDAAGIKIGDVFVTVGGIQVSSFSTMREAINQHARMGERLDVVVQRDEKNVQTSIQVLTADKEFSELKDIYFDTDRHGRHKREEASPTKPDKASQNSTPTASPGKPPLSRHSPRR</sequence>
<dbReference type="InterPro" id="IPR001478">
    <property type="entry name" value="PDZ"/>
</dbReference>
<dbReference type="PROSITE" id="PS50106">
    <property type="entry name" value="PDZ"/>
    <property type="match status" value="1"/>
</dbReference>
<feature type="compositionally biased region" description="Basic and acidic residues" evidence="1">
    <location>
        <begin position="629"/>
        <end position="649"/>
    </location>
</feature>
<evidence type="ECO:0000313" key="4">
    <source>
        <dbReference type="Proteomes" id="UP000051952"/>
    </source>
</evidence>
<dbReference type="VEuPathDB" id="TriTrypDB:BSAL_00265"/>
<feature type="region of interest" description="Disordered" evidence="1">
    <location>
        <begin position="475"/>
        <end position="508"/>
    </location>
</feature>
<gene>
    <name evidence="3" type="ORF">BSAL_00265</name>
</gene>
<feature type="compositionally biased region" description="Basic and acidic residues" evidence="1">
    <location>
        <begin position="476"/>
        <end position="508"/>
    </location>
</feature>
<feature type="domain" description="PDZ" evidence="2">
    <location>
        <begin position="522"/>
        <end position="605"/>
    </location>
</feature>
<accession>A0A0S4IP11</accession>
<dbReference type="Proteomes" id="UP000051952">
    <property type="component" value="Unassembled WGS sequence"/>
</dbReference>
<dbReference type="InterPro" id="IPR036034">
    <property type="entry name" value="PDZ_sf"/>
</dbReference>
<dbReference type="Gene3D" id="2.30.42.10">
    <property type="match status" value="1"/>
</dbReference>
<dbReference type="EMBL" id="CYKH01000126">
    <property type="protein sequence ID" value="CUE72351.1"/>
    <property type="molecule type" value="Genomic_DNA"/>
</dbReference>
<evidence type="ECO:0000256" key="1">
    <source>
        <dbReference type="SAM" id="MobiDB-lite"/>
    </source>
</evidence>
<feature type="region of interest" description="Disordered" evidence="1">
    <location>
        <begin position="629"/>
        <end position="672"/>
    </location>
</feature>
<name>A0A0S4IP11_BODSA</name>